<comment type="caution">
    <text evidence="1">The sequence shown here is derived from an EMBL/GenBank/DDBJ whole genome shotgun (WGS) entry which is preliminary data.</text>
</comment>
<sequence>MTKKDAIKVFEDKKIRAVWDDQKEEWYFSIVDVVSVLTESVDGRKYWNKLKQRLKAEGSGGCVKTLTQPFFYAQSPDFLKPGLCY</sequence>
<evidence type="ECO:0000313" key="1">
    <source>
        <dbReference type="EMBL" id="KAB6340992.1"/>
    </source>
</evidence>
<organism evidence="1 2">
    <name type="scientific">Bacteroides xylanisolvens</name>
    <dbReference type="NCBI Taxonomy" id="371601"/>
    <lineage>
        <taxon>Bacteria</taxon>
        <taxon>Pseudomonadati</taxon>
        <taxon>Bacteroidota</taxon>
        <taxon>Bacteroidia</taxon>
        <taxon>Bacteroidales</taxon>
        <taxon>Bacteroidaceae</taxon>
        <taxon>Bacteroides</taxon>
    </lineage>
</organism>
<protein>
    <recommendedName>
        <fullName evidence="3">Bro-N domain-containing protein</fullName>
    </recommendedName>
</protein>
<name>A0A7J5QFG9_9BACE</name>
<accession>A0A7J5QFG9</accession>
<feature type="non-terminal residue" evidence="1">
    <location>
        <position position="85"/>
    </location>
</feature>
<evidence type="ECO:0000313" key="2">
    <source>
        <dbReference type="Proteomes" id="UP000438288"/>
    </source>
</evidence>
<gene>
    <name evidence="1" type="ORF">GAZ43_05235</name>
</gene>
<evidence type="ECO:0008006" key="3">
    <source>
        <dbReference type="Google" id="ProtNLM"/>
    </source>
</evidence>
<dbReference type="Proteomes" id="UP000438288">
    <property type="component" value="Unassembled WGS sequence"/>
</dbReference>
<reference evidence="1 2" key="1">
    <citation type="journal article" date="2019" name="Nat. Med.">
        <title>A library of human gut bacterial isolates paired with longitudinal multiomics data enables mechanistic microbiome research.</title>
        <authorList>
            <person name="Poyet M."/>
            <person name="Groussin M."/>
            <person name="Gibbons S.M."/>
            <person name="Avila-Pacheco J."/>
            <person name="Jiang X."/>
            <person name="Kearney S.M."/>
            <person name="Perrotta A.R."/>
            <person name="Berdy B."/>
            <person name="Zhao S."/>
            <person name="Lieberman T.D."/>
            <person name="Swanson P.K."/>
            <person name="Smith M."/>
            <person name="Roesemann S."/>
            <person name="Alexander J.E."/>
            <person name="Rich S.A."/>
            <person name="Livny J."/>
            <person name="Vlamakis H."/>
            <person name="Clish C."/>
            <person name="Bullock K."/>
            <person name="Deik A."/>
            <person name="Scott J."/>
            <person name="Pierce K.A."/>
            <person name="Xavier R.J."/>
            <person name="Alm E.J."/>
        </authorList>
    </citation>
    <scope>NUCLEOTIDE SEQUENCE [LARGE SCALE GENOMIC DNA]</scope>
    <source>
        <strain evidence="1 2">BIOML-A16</strain>
    </source>
</reference>
<dbReference type="AlphaFoldDB" id="A0A7J5QFG9"/>
<dbReference type="EMBL" id="WDCP01000006">
    <property type="protein sequence ID" value="KAB6340992.1"/>
    <property type="molecule type" value="Genomic_DNA"/>
</dbReference>
<proteinExistence type="predicted"/>